<evidence type="ECO:0000313" key="2">
    <source>
        <dbReference type="Proteomes" id="UP000177325"/>
    </source>
</evidence>
<accession>A0A1F6FHT6</accession>
<protein>
    <recommendedName>
        <fullName evidence="3">Excalibur calcium-binding domain-containing protein</fullName>
    </recommendedName>
</protein>
<dbReference type="Proteomes" id="UP000177325">
    <property type="component" value="Unassembled WGS sequence"/>
</dbReference>
<dbReference type="AlphaFoldDB" id="A0A1F6FHT6"/>
<evidence type="ECO:0000313" key="1">
    <source>
        <dbReference type="EMBL" id="OGG85421.1"/>
    </source>
</evidence>
<evidence type="ECO:0008006" key="3">
    <source>
        <dbReference type="Google" id="ProtNLM"/>
    </source>
</evidence>
<dbReference type="STRING" id="1798525.A3G90_03935"/>
<reference evidence="1 2" key="1">
    <citation type="journal article" date="2016" name="Nat. Commun.">
        <title>Thousands of microbial genomes shed light on interconnected biogeochemical processes in an aquifer system.</title>
        <authorList>
            <person name="Anantharaman K."/>
            <person name="Brown C.T."/>
            <person name="Hug L.A."/>
            <person name="Sharon I."/>
            <person name="Castelle C.J."/>
            <person name="Probst A.J."/>
            <person name="Thomas B.C."/>
            <person name="Singh A."/>
            <person name="Wilkins M.J."/>
            <person name="Karaoz U."/>
            <person name="Brodie E.L."/>
            <person name="Williams K.H."/>
            <person name="Hubbard S.S."/>
            <person name="Banfield J.F."/>
        </authorList>
    </citation>
    <scope>NUCLEOTIDE SEQUENCE [LARGE SCALE GENOMIC DNA]</scope>
</reference>
<gene>
    <name evidence="1" type="ORF">A3G90_03935</name>
</gene>
<name>A0A1F6FHT6_9BACT</name>
<organism evidence="1 2">
    <name type="scientific">Candidatus Kaiserbacteria bacterium RIFCSPLOWO2_12_FULL_45_26</name>
    <dbReference type="NCBI Taxonomy" id="1798525"/>
    <lineage>
        <taxon>Bacteria</taxon>
        <taxon>Candidatus Kaiseribacteriota</taxon>
    </lineage>
</organism>
<proteinExistence type="predicted"/>
<sequence length="88" mass="9191">MVVPSVVETKPVPKPITTTAVSEPVTPDAPKPASNCHPSYSGCLKMNAGDYDCASGSGNGPNYTGAVQVYGSDPFDLDRDNDGWGCER</sequence>
<comment type="caution">
    <text evidence="1">The sequence shown here is derived from an EMBL/GenBank/DDBJ whole genome shotgun (WGS) entry which is preliminary data.</text>
</comment>
<dbReference type="EMBL" id="MFMM01000001">
    <property type="protein sequence ID" value="OGG85421.1"/>
    <property type="molecule type" value="Genomic_DNA"/>
</dbReference>